<evidence type="ECO:0000313" key="6">
    <source>
        <dbReference type="Proteomes" id="UP000295506"/>
    </source>
</evidence>
<keyword evidence="2" id="KW-0472">Membrane</keyword>
<dbReference type="EMBL" id="CP014206">
    <property type="protein sequence ID" value="AMK09905.1"/>
    <property type="molecule type" value="Genomic_DNA"/>
</dbReference>
<accession>A0A140D9N8</accession>
<dbReference type="Proteomes" id="UP000055611">
    <property type="component" value="Chromosome"/>
</dbReference>
<dbReference type="Pfam" id="PF09527">
    <property type="entry name" value="ATPase_gene1"/>
    <property type="match status" value="1"/>
</dbReference>
<feature type="transmembrane region" description="Helical" evidence="2">
    <location>
        <begin position="46"/>
        <end position="67"/>
    </location>
</feature>
<dbReference type="Proteomes" id="UP000295506">
    <property type="component" value="Unassembled WGS sequence"/>
</dbReference>
<dbReference type="RefSeq" id="WP_066799485.1">
    <property type="nucleotide sequence ID" value="NZ_CAUVXY020000013.1"/>
</dbReference>
<dbReference type="KEGG" id="dej:AWY79_01650"/>
<reference evidence="4 6" key="2">
    <citation type="submission" date="2019-03" db="EMBL/GenBank/DDBJ databases">
        <title>Genomic Encyclopedia of Type Strains, Phase IV (KMG-IV): sequencing the most valuable type-strain genomes for metagenomic binning, comparative biology and taxonomic classification.</title>
        <authorList>
            <person name="Goeker M."/>
        </authorList>
    </citation>
    <scope>NUCLEOTIDE SEQUENCE [LARGE SCALE GENOMIC DNA]</scope>
    <source>
        <strain evidence="4 6">DSM 101483</strain>
    </source>
</reference>
<reference evidence="3 5" key="1">
    <citation type="journal article" date="2016" name="Front. Microbiol.">
        <title>Genome Sequence of the Piezophilic, Mesophilic Sulfate-Reducing Bacterium Desulfovibrio indicus J2T.</title>
        <authorList>
            <person name="Cao J."/>
            <person name="Maignien L."/>
            <person name="Shao Z."/>
            <person name="Alain K."/>
            <person name="Jebbar M."/>
        </authorList>
    </citation>
    <scope>NUCLEOTIDE SEQUENCE [LARGE SCALE GENOMIC DNA]</scope>
    <source>
        <strain evidence="3 5">J2</strain>
    </source>
</reference>
<feature type="region of interest" description="Disordered" evidence="1">
    <location>
        <begin position="78"/>
        <end position="100"/>
    </location>
</feature>
<evidence type="ECO:0000256" key="1">
    <source>
        <dbReference type="SAM" id="MobiDB-lite"/>
    </source>
</evidence>
<evidence type="ECO:0000313" key="3">
    <source>
        <dbReference type="EMBL" id="AMK09905.1"/>
    </source>
</evidence>
<evidence type="ECO:0000313" key="5">
    <source>
        <dbReference type="Proteomes" id="UP000055611"/>
    </source>
</evidence>
<organism evidence="4 6">
    <name type="scientific">Pseudodesulfovibrio indicus</name>
    <dbReference type="NCBI Taxonomy" id="1716143"/>
    <lineage>
        <taxon>Bacteria</taxon>
        <taxon>Pseudomonadati</taxon>
        <taxon>Thermodesulfobacteriota</taxon>
        <taxon>Desulfovibrionia</taxon>
        <taxon>Desulfovibrionales</taxon>
        <taxon>Desulfovibrionaceae</taxon>
    </lineage>
</organism>
<dbReference type="AlphaFoldDB" id="A0A140D9N8"/>
<dbReference type="InterPro" id="IPR032820">
    <property type="entry name" value="ATPase_put"/>
</dbReference>
<evidence type="ECO:0000313" key="4">
    <source>
        <dbReference type="EMBL" id="TDT87414.1"/>
    </source>
</evidence>
<proteinExistence type="predicted"/>
<feature type="transmembrane region" description="Helical" evidence="2">
    <location>
        <begin position="21"/>
        <end position="40"/>
    </location>
</feature>
<name>A0A140D9N8_9BACT</name>
<gene>
    <name evidence="3" type="ORF">AWY79_01650</name>
    <name evidence="4" type="ORF">EDC59_10879</name>
</gene>
<protein>
    <submittedName>
        <fullName evidence="4">ATP synthase protein I</fullName>
    </submittedName>
</protein>
<sequence length="100" mass="11343">MLFSKDDRWVTITQLGGTAGTMGLHIVSATVVGLTFGYFLDEYFGTRPWLIMIFFFLGVIAGFKMVFEDFRRLQRREEAKRNGSLKQDGEKGAGRDEPKA</sequence>
<dbReference type="OrthoDB" id="15401at2"/>
<evidence type="ECO:0000256" key="2">
    <source>
        <dbReference type="SAM" id="Phobius"/>
    </source>
</evidence>
<keyword evidence="5" id="KW-1185">Reference proteome</keyword>
<dbReference type="EMBL" id="SOBK01000008">
    <property type="protein sequence ID" value="TDT87414.1"/>
    <property type="molecule type" value="Genomic_DNA"/>
</dbReference>
<keyword evidence="2" id="KW-0812">Transmembrane</keyword>
<keyword evidence="2" id="KW-1133">Transmembrane helix</keyword>